<gene>
    <name evidence="1" type="ORF">QVE165_LOCUS22967</name>
</gene>
<accession>A0A814SPB4</accession>
<comment type="caution">
    <text evidence="1">The sequence shown here is derived from an EMBL/GenBank/DDBJ whole genome shotgun (WGS) entry which is preliminary data.</text>
</comment>
<evidence type="ECO:0000313" key="2">
    <source>
        <dbReference type="Proteomes" id="UP000663832"/>
    </source>
</evidence>
<sequence length="75" mass="8899">MDELDEKNKATAHDIRIVTTQEMILASNLRSITDTFRQQANRFHQRQYCFLLKQLVLTNEEALCDEQEQIFIKNV</sequence>
<proteinExistence type="predicted"/>
<reference evidence="1" key="1">
    <citation type="submission" date="2021-02" db="EMBL/GenBank/DDBJ databases">
        <authorList>
            <person name="Nowell W R."/>
        </authorList>
    </citation>
    <scope>NUCLEOTIDE SEQUENCE</scope>
</reference>
<evidence type="ECO:0000313" key="1">
    <source>
        <dbReference type="EMBL" id="CAF1150105.1"/>
    </source>
</evidence>
<dbReference type="EMBL" id="CAJNOM010000154">
    <property type="protein sequence ID" value="CAF1150105.1"/>
    <property type="molecule type" value="Genomic_DNA"/>
</dbReference>
<dbReference type="OrthoDB" id="10049150at2759"/>
<name>A0A814SPB4_9BILA</name>
<keyword evidence="2" id="KW-1185">Reference proteome</keyword>
<dbReference type="Proteomes" id="UP000663832">
    <property type="component" value="Unassembled WGS sequence"/>
</dbReference>
<dbReference type="AlphaFoldDB" id="A0A814SPB4"/>
<organism evidence="1 2">
    <name type="scientific">Adineta steineri</name>
    <dbReference type="NCBI Taxonomy" id="433720"/>
    <lineage>
        <taxon>Eukaryota</taxon>
        <taxon>Metazoa</taxon>
        <taxon>Spiralia</taxon>
        <taxon>Gnathifera</taxon>
        <taxon>Rotifera</taxon>
        <taxon>Eurotatoria</taxon>
        <taxon>Bdelloidea</taxon>
        <taxon>Adinetida</taxon>
        <taxon>Adinetidae</taxon>
        <taxon>Adineta</taxon>
    </lineage>
</organism>
<protein>
    <submittedName>
        <fullName evidence="1">Uncharacterized protein</fullName>
    </submittedName>
</protein>